<sequence>MKFDRVSEAEIGVLIEAFYARVRQDPLIGPVFNDAIHDWPHHLEKLQAFWSSVMLGTGRYKGRPMPAHVQHGDRISRASFDRWLALWRATTADLFEDGPAAVFAEKAERIGESLLMGILFHKDRAALLRAEQAAAASPAWSPDTA</sequence>
<keyword evidence="7" id="KW-1185">Reference proteome</keyword>
<dbReference type="GO" id="GO:0019825">
    <property type="term" value="F:oxygen binding"/>
    <property type="evidence" value="ECO:0007669"/>
    <property type="project" value="InterPro"/>
</dbReference>
<dbReference type="SUPFAM" id="SSF46458">
    <property type="entry name" value="Globin-like"/>
    <property type="match status" value="1"/>
</dbReference>
<keyword evidence="1" id="KW-0813">Transport</keyword>
<dbReference type="GO" id="GO:0046872">
    <property type="term" value="F:metal ion binding"/>
    <property type="evidence" value="ECO:0007669"/>
    <property type="project" value="UniProtKB-KW"/>
</dbReference>
<dbReference type="Gene3D" id="1.10.490.10">
    <property type="entry name" value="Globins"/>
    <property type="match status" value="1"/>
</dbReference>
<keyword evidence="2 5" id="KW-0349">Heme</keyword>
<dbReference type="InterPro" id="IPR009050">
    <property type="entry name" value="Globin-like_sf"/>
</dbReference>
<evidence type="ECO:0000256" key="4">
    <source>
        <dbReference type="ARBA" id="ARBA00023004"/>
    </source>
</evidence>
<protein>
    <submittedName>
        <fullName evidence="6">Preprotein translocase subunit TatC</fullName>
    </submittedName>
</protein>
<organism evidence="6 7">
    <name type="scientific">Allosphingosinicella deserti</name>
    <dbReference type="NCBI Taxonomy" id="2116704"/>
    <lineage>
        <taxon>Bacteria</taxon>
        <taxon>Pseudomonadati</taxon>
        <taxon>Pseudomonadota</taxon>
        <taxon>Alphaproteobacteria</taxon>
        <taxon>Sphingomonadales</taxon>
        <taxon>Sphingomonadaceae</taxon>
        <taxon>Allosphingosinicella</taxon>
    </lineage>
</organism>
<dbReference type="Pfam" id="PF01152">
    <property type="entry name" value="Bac_globin"/>
    <property type="match status" value="1"/>
</dbReference>
<dbReference type="GO" id="GO:0020037">
    <property type="term" value="F:heme binding"/>
    <property type="evidence" value="ECO:0007669"/>
    <property type="project" value="InterPro"/>
</dbReference>
<dbReference type="AlphaFoldDB" id="A0A2P7QGV5"/>
<dbReference type="CDD" id="cd08916">
    <property type="entry name" value="TrHb3_P"/>
    <property type="match status" value="1"/>
</dbReference>
<evidence type="ECO:0000313" key="7">
    <source>
        <dbReference type="Proteomes" id="UP000241167"/>
    </source>
</evidence>
<evidence type="ECO:0000256" key="5">
    <source>
        <dbReference type="PIRSR" id="PIRSR601486-1"/>
    </source>
</evidence>
<dbReference type="Proteomes" id="UP000241167">
    <property type="component" value="Unassembled WGS sequence"/>
</dbReference>
<dbReference type="OrthoDB" id="25954at2"/>
<evidence type="ECO:0000256" key="2">
    <source>
        <dbReference type="ARBA" id="ARBA00022617"/>
    </source>
</evidence>
<dbReference type="InterPro" id="IPR001486">
    <property type="entry name" value="Hemoglobin_trunc"/>
</dbReference>
<evidence type="ECO:0000256" key="3">
    <source>
        <dbReference type="ARBA" id="ARBA00022723"/>
    </source>
</evidence>
<keyword evidence="4 5" id="KW-0408">Iron</keyword>
<evidence type="ECO:0000313" key="6">
    <source>
        <dbReference type="EMBL" id="PSJ37146.1"/>
    </source>
</evidence>
<evidence type="ECO:0000256" key="1">
    <source>
        <dbReference type="ARBA" id="ARBA00022448"/>
    </source>
</evidence>
<comment type="caution">
    <text evidence="6">The sequence shown here is derived from an EMBL/GenBank/DDBJ whole genome shotgun (WGS) entry which is preliminary data.</text>
</comment>
<reference evidence="6 7" key="1">
    <citation type="submission" date="2018-03" db="EMBL/GenBank/DDBJ databases">
        <title>The draft genome of Sphingosinicella sp. GL-C-18.</title>
        <authorList>
            <person name="Liu L."/>
            <person name="Li L."/>
            <person name="Liang L."/>
            <person name="Zhang X."/>
            <person name="Wang T."/>
        </authorList>
    </citation>
    <scope>NUCLEOTIDE SEQUENCE [LARGE SCALE GENOMIC DNA]</scope>
    <source>
        <strain evidence="6 7">GL-C-18</strain>
    </source>
</reference>
<feature type="binding site" description="distal binding residue" evidence="5">
    <location>
        <position position="68"/>
    </location>
    <ligand>
        <name>heme</name>
        <dbReference type="ChEBI" id="CHEBI:30413"/>
    </ligand>
    <ligandPart>
        <name>Fe</name>
        <dbReference type="ChEBI" id="CHEBI:18248"/>
    </ligandPart>
</feature>
<name>A0A2P7QGV5_9SPHN</name>
<accession>A0A2P7QGV5</accession>
<dbReference type="EMBL" id="PXYI01000010">
    <property type="protein sequence ID" value="PSJ37146.1"/>
    <property type="molecule type" value="Genomic_DNA"/>
</dbReference>
<gene>
    <name evidence="6" type="ORF">C7I55_23250</name>
</gene>
<dbReference type="InterPro" id="IPR012292">
    <property type="entry name" value="Globin/Proto"/>
</dbReference>
<proteinExistence type="predicted"/>
<keyword evidence="3 5" id="KW-0479">Metal-binding</keyword>